<organism evidence="2 3">
    <name type="scientific">Drosophila gunungcola</name>
    <name type="common">fruit fly</name>
    <dbReference type="NCBI Taxonomy" id="103775"/>
    <lineage>
        <taxon>Eukaryota</taxon>
        <taxon>Metazoa</taxon>
        <taxon>Ecdysozoa</taxon>
        <taxon>Arthropoda</taxon>
        <taxon>Hexapoda</taxon>
        <taxon>Insecta</taxon>
        <taxon>Pterygota</taxon>
        <taxon>Neoptera</taxon>
        <taxon>Endopterygota</taxon>
        <taxon>Diptera</taxon>
        <taxon>Brachycera</taxon>
        <taxon>Muscomorpha</taxon>
        <taxon>Ephydroidea</taxon>
        <taxon>Drosophilidae</taxon>
        <taxon>Drosophila</taxon>
        <taxon>Sophophora</taxon>
    </lineage>
</organism>
<evidence type="ECO:0000313" key="2">
    <source>
        <dbReference type="EMBL" id="KAI8038856.1"/>
    </source>
</evidence>
<keyword evidence="1" id="KW-0472">Membrane</keyword>
<dbReference type="AlphaFoldDB" id="A0A9Q0BNZ9"/>
<sequence>MMMVVVIVVRIVVVVVATVVIIVVIVVVRIASKMRSRKCGCNDEQKSDEGDHSIHVFDSSLLQTDAPAPMHWLLNLFGIWILGISHQGVQTETKVK</sequence>
<evidence type="ECO:0000256" key="1">
    <source>
        <dbReference type="SAM" id="Phobius"/>
    </source>
</evidence>
<comment type="caution">
    <text evidence="2">The sequence shown here is derived from an EMBL/GenBank/DDBJ whole genome shotgun (WGS) entry which is preliminary data.</text>
</comment>
<accession>A0A9Q0BNZ9</accession>
<evidence type="ECO:0000313" key="3">
    <source>
        <dbReference type="Proteomes" id="UP001059596"/>
    </source>
</evidence>
<dbReference type="EMBL" id="JAMKOV010000007">
    <property type="protein sequence ID" value="KAI8038856.1"/>
    <property type="molecule type" value="Genomic_DNA"/>
</dbReference>
<reference evidence="2" key="1">
    <citation type="journal article" date="2023" name="Genome Biol. Evol.">
        <title>Long-read-based Genome Assembly of Drosophila gunungcola Reveals Fewer Chemosensory Genes in Flower-breeding Species.</title>
        <authorList>
            <person name="Negi A."/>
            <person name="Liao B.Y."/>
            <person name="Yeh S.D."/>
        </authorList>
    </citation>
    <scope>NUCLEOTIDE SEQUENCE</scope>
    <source>
        <tissue evidence="2">Thorax</tissue>
    </source>
</reference>
<keyword evidence="1" id="KW-1133">Transmembrane helix</keyword>
<dbReference type="Proteomes" id="UP001059596">
    <property type="component" value="Unassembled WGS sequence"/>
</dbReference>
<evidence type="ECO:0008006" key="4">
    <source>
        <dbReference type="Google" id="ProtNLM"/>
    </source>
</evidence>
<name>A0A9Q0BNZ9_9MUSC</name>
<gene>
    <name evidence="2" type="ORF">M5D96_008768</name>
</gene>
<feature type="transmembrane region" description="Helical" evidence="1">
    <location>
        <begin position="6"/>
        <end position="28"/>
    </location>
</feature>
<proteinExistence type="predicted"/>
<keyword evidence="1" id="KW-0812">Transmembrane</keyword>
<protein>
    <recommendedName>
        <fullName evidence="4">Transmembrane protein</fullName>
    </recommendedName>
</protein>
<keyword evidence="3" id="KW-1185">Reference proteome</keyword>